<evidence type="ECO:0000256" key="7">
    <source>
        <dbReference type="ARBA" id="ARBA00023237"/>
    </source>
</evidence>
<keyword evidence="7 8" id="KW-0998">Cell outer membrane</keyword>
<dbReference type="InterPro" id="IPR023996">
    <property type="entry name" value="TonB-dep_OMP_SusC/RagA"/>
</dbReference>
<dbReference type="EMBL" id="RZNH01000006">
    <property type="protein sequence ID" value="NOU59324.1"/>
    <property type="molecule type" value="Genomic_DNA"/>
</dbReference>
<evidence type="ECO:0000256" key="8">
    <source>
        <dbReference type="PROSITE-ProRule" id="PRU01360"/>
    </source>
</evidence>
<sequence>MKKLALCKLFPPGEKFRRLMRVMKITWLIILLASLQISASVYSQQTTFSVEFKDASLYDLMKEIKSNSEFDFIYSDDEIESVKINDADFYGSHIEEILDECLDGTEITYTVEDKVIILMPAPPKPMIKTPVQKYEVRGTVTDKDGVALPGVSVVIKGTSIGTATDIDGNYMLKLEKPSAVLVFSFVGMLPQEVNFNGQKVLNVTLTADTESLSEVVITGYTKTSRVRQSSSSTKISQEDVNRQVTTNLDDKMEGLSTGLNITSVSPDGGQERLELVLRGISTFDEEGEASDPEMQARNSLNRQPLIVVDGFPYEGPFNDIDPSTIESIDVLKDAAATALWGLRASNGVIVISTKRGKQGKPRVSLSTNFTFGTKMDLGDLGIASSPDIIAAKSAYMKLNPTSNTAYNAINYAAIPGWWNPAWGPYPYPVQENWGNKYTSMDAFSSIWADFYAGTISETERDQQLTALGQNDVLPEFKDKFLRGGTIMQNSVNINGGSDFAFYNLAISHTDEKRPNKGDDFERLNLSLTTDLKLNERLRATVDVSLATSETNYNAIGVGALYTGTVINRYDKLTDASGNPLAIKDVYAPFKDEFLSKGFDDYSYSPIIDSRYQDNNHKNYNLRLAGGLNYKVTDWLTADLKYQVNKVENTIRNHRPVEQYMMRREQNSYITAIDDGTGSGVTRAVPYGEWLERKKTVTTYSILRGSLNFNKVFADDHVVSGTVGMEATENEYTSNQQKFVGYSDKTGLYSTTFEKNQWASNHGQIDDTYLGYGSFQNDDLYVPETISRTVSSFSNFGYSYKAKYNIEGSLKVDQATAFGINKKLSKNLYWAVSGSWNAAKEEFLQAEWLDELKLRGSYGVNGNMRRGLTTMTTIRFASSSWTTGRPYATIDNPGNPNLAPEETTTVNLGFDFGLFNRLRGSIDVYDKHSKDLLVTEESNPSYALGKVMINAGEIKNRGIELFLQADLVKTKDFKWQAAFNFSYNKNEVKKFGERVPTSASSYYYDITGGRSKVIGEDVSAEVRYKWAGLDENGDPQVYNRNGDIIKWNDPEFDSMTQEDMVVTKPFTAPTFGSLSQSFKYKNFTLSAMLTYKFGHVFQENLLAKYPYIEPFDNTQTKHVDVANAWKQAGDENFTDIPAMPTSLSQASYNRKTAFQLSDYAMHDASHIRLKDITLNYEFNKELIQKVGISRASLMFQVRNLGLLWTANSKNIDPESVPFSGRSIYFGGNFPQAYRPGIKVPVSFVVGAKIDF</sequence>
<proteinExistence type="inferred from homology"/>
<dbReference type="InterPro" id="IPR023997">
    <property type="entry name" value="TonB-dep_OMP_SusC/RagA_CS"/>
</dbReference>
<accession>A0ABX1WT84</accession>
<dbReference type="InterPro" id="IPR039426">
    <property type="entry name" value="TonB-dep_rcpt-like"/>
</dbReference>
<dbReference type="Pfam" id="PF07715">
    <property type="entry name" value="Plug"/>
    <property type="match status" value="1"/>
</dbReference>
<protein>
    <submittedName>
        <fullName evidence="10">SusC/RagA family TonB-linked outer membrane protein</fullName>
    </submittedName>
</protein>
<feature type="domain" description="TonB-dependent receptor plug" evidence="9">
    <location>
        <begin position="228"/>
        <end position="348"/>
    </location>
</feature>
<dbReference type="InterPro" id="IPR036942">
    <property type="entry name" value="Beta-barrel_TonB_sf"/>
</dbReference>
<dbReference type="Proteomes" id="UP000732105">
    <property type="component" value="Unassembled WGS sequence"/>
</dbReference>
<dbReference type="Gene3D" id="2.60.40.1120">
    <property type="entry name" value="Carboxypeptidase-like, regulatory domain"/>
    <property type="match status" value="1"/>
</dbReference>
<dbReference type="InterPro" id="IPR012910">
    <property type="entry name" value="Plug_dom"/>
</dbReference>
<keyword evidence="3 8" id="KW-1134">Transmembrane beta strand</keyword>
<evidence type="ECO:0000256" key="1">
    <source>
        <dbReference type="ARBA" id="ARBA00004571"/>
    </source>
</evidence>
<evidence type="ECO:0000256" key="3">
    <source>
        <dbReference type="ARBA" id="ARBA00022452"/>
    </source>
</evidence>
<evidence type="ECO:0000256" key="6">
    <source>
        <dbReference type="ARBA" id="ARBA00023136"/>
    </source>
</evidence>
<dbReference type="InterPro" id="IPR037066">
    <property type="entry name" value="Plug_dom_sf"/>
</dbReference>
<evidence type="ECO:0000256" key="5">
    <source>
        <dbReference type="ARBA" id="ARBA00022729"/>
    </source>
</evidence>
<evidence type="ECO:0000313" key="11">
    <source>
        <dbReference type="Proteomes" id="UP000732105"/>
    </source>
</evidence>
<organism evidence="10 11">
    <name type="scientific">Marinifilum caeruleilacunae</name>
    <dbReference type="NCBI Taxonomy" id="2499076"/>
    <lineage>
        <taxon>Bacteria</taxon>
        <taxon>Pseudomonadati</taxon>
        <taxon>Bacteroidota</taxon>
        <taxon>Bacteroidia</taxon>
        <taxon>Marinilabiliales</taxon>
        <taxon>Marinifilaceae</taxon>
    </lineage>
</organism>
<evidence type="ECO:0000259" key="9">
    <source>
        <dbReference type="Pfam" id="PF07715"/>
    </source>
</evidence>
<evidence type="ECO:0000256" key="4">
    <source>
        <dbReference type="ARBA" id="ARBA00022692"/>
    </source>
</evidence>
<dbReference type="Gene3D" id="2.40.170.20">
    <property type="entry name" value="TonB-dependent receptor, beta-barrel domain"/>
    <property type="match status" value="1"/>
</dbReference>
<evidence type="ECO:0000313" key="10">
    <source>
        <dbReference type="EMBL" id="NOU59324.1"/>
    </source>
</evidence>
<dbReference type="NCBIfam" id="TIGR04057">
    <property type="entry name" value="SusC_RagA_signa"/>
    <property type="match status" value="1"/>
</dbReference>
<keyword evidence="11" id="KW-1185">Reference proteome</keyword>
<dbReference type="RefSeq" id="WP_171594601.1">
    <property type="nucleotide sequence ID" value="NZ_RZNH01000006.1"/>
</dbReference>
<evidence type="ECO:0000256" key="2">
    <source>
        <dbReference type="ARBA" id="ARBA00022448"/>
    </source>
</evidence>
<dbReference type="Pfam" id="PF13715">
    <property type="entry name" value="CarbopepD_reg_2"/>
    <property type="match status" value="1"/>
</dbReference>
<dbReference type="PROSITE" id="PS52016">
    <property type="entry name" value="TONB_DEPENDENT_REC_3"/>
    <property type="match status" value="1"/>
</dbReference>
<keyword evidence="4 8" id="KW-0812">Transmembrane</keyword>
<dbReference type="SUPFAM" id="SSF49464">
    <property type="entry name" value="Carboxypeptidase regulatory domain-like"/>
    <property type="match status" value="1"/>
</dbReference>
<reference evidence="10 11" key="1">
    <citation type="submission" date="2018-12" db="EMBL/GenBank/DDBJ databases">
        <title>Marinifilum JC070 sp. nov., a marine bacterium isolated from Yongle Blue Hole in the South China Sea.</title>
        <authorList>
            <person name="Fu T."/>
        </authorList>
    </citation>
    <scope>NUCLEOTIDE SEQUENCE [LARGE SCALE GENOMIC DNA]</scope>
    <source>
        <strain evidence="10 11">JC070</strain>
    </source>
</reference>
<dbReference type="NCBIfam" id="TIGR04056">
    <property type="entry name" value="OMP_RagA_SusC"/>
    <property type="match status" value="1"/>
</dbReference>
<dbReference type="Gene3D" id="2.170.130.10">
    <property type="entry name" value="TonB-dependent receptor, plug domain"/>
    <property type="match status" value="1"/>
</dbReference>
<dbReference type="PANTHER" id="PTHR30069">
    <property type="entry name" value="TONB-DEPENDENT OUTER MEMBRANE RECEPTOR"/>
    <property type="match status" value="1"/>
</dbReference>
<dbReference type="InterPro" id="IPR008969">
    <property type="entry name" value="CarboxyPept-like_regulatory"/>
</dbReference>
<gene>
    <name evidence="10" type="ORF">ELS83_05795</name>
</gene>
<dbReference type="PANTHER" id="PTHR30069:SF29">
    <property type="entry name" value="HEMOGLOBIN AND HEMOGLOBIN-HAPTOGLOBIN-BINDING PROTEIN 1-RELATED"/>
    <property type="match status" value="1"/>
</dbReference>
<keyword evidence="6 8" id="KW-0472">Membrane</keyword>
<keyword evidence="2 8" id="KW-0813">Transport</keyword>
<comment type="caution">
    <text evidence="10">The sequence shown here is derived from an EMBL/GenBank/DDBJ whole genome shotgun (WGS) entry which is preliminary data.</text>
</comment>
<comment type="subcellular location">
    <subcellularLocation>
        <location evidence="1 8">Cell outer membrane</location>
        <topology evidence="1 8">Multi-pass membrane protein</topology>
    </subcellularLocation>
</comment>
<dbReference type="SUPFAM" id="SSF56935">
    <property type="entry name" value="Porins"/>
    <property type="match status" value="1"/>
</dbReference>
<keyword evidence="5" id="KW-0732">Signal</keyword>
<comment type="similarity">
    <text evidence="8">Belongs to the TonB-dependent receptor family.</text>
</comment>
<name>A0ABX1WT84_9BACT</name>